<keyword evidence="3" id="KW-1185">Reference proteome</keyword>
<keyword evidence="1" id="KW-0472">Membrane</keyword>
<feature type="transmembrane region" description="Helical" evidence="1">
    <location>
        <begin position="12"/>
        <end position="36"/>
    </location>
</feature>
<evidence type="ECO:0000313" key="3">
    <source>
        <dbReference type="Proteomes" id="UP000017396"/>
    </source>
</evidence>
<dbReference type="AlphaFoldDB" id="U5QJL9"/>
<organism evidence="2 3">
    <name type="scientific">Gloeobacter kilaueensis (strain ATCC BAA-2537 / CCAP 1431/1 / ULC 316 / JS1)</name>
    <dbReference type="NCBI Taxonomy" id="1183438"/>
    <lineage>
        <taxon>Bacteria</taxon>
        <taxon>Bacillati</taxon>
        <taxon>Cyanobacteriota</taxon>
        <taxon>Cyanophyceae</taxon>
        <taxon>Gloeobacterales</taxon>
        <taxon>Gloeobacteraceae</taxon>
        <taxon>Gloeobacter</taxon>
    </lineage>
</organism>
<dbReference type="EMBL" id="CP003587">
    <property type="protein sequence ID" value="AGY57840.1"/>
    <property type="molecule type" value="Genomic_DNA"/>
</dbReference>
<gene>
    <name evidence="2" type="ORF">GKIL_1594</name>
</gene>
<feature type="transmembrane region" description="Helical" evidence="1">
    <location>
        <begin position="139"/>
        <end position="167"/>
    </location>
</feature>
<evidence type="ECO:0000256" key="1">
    <source>
        <dbReference type="SAM" id="Phobius"/>
    </source>
</evidence>
<dbReference type="KEGG" id="glj:GKIL_1594"/>
<reference evidence="2 3" key="1">
    <citation type="journal article" date="2013" name="PLoS ONE">
        <title>Cultivation and Complete Genome Sequencing of Gloeobacter kilaueensis sp. nov., from a Lava Cave in Kilauea Caldera, Hawai'i.</title>
        <authorList>
            <person name="Saw J.H."/>
            <person name="Schatz M."/>
            <person name="Brown M.V."/>
            <person name="Kunkel D.D."/>
            <person name="Foster J.S."/>
            <person name="Shick H."/>
            <person name="Christensen S."/>
            <person name="Hou S."/>
            <person name="Wan X."/>
            <person name="Donachie S.P."/>
        </authorList>
    </citation>
    <scope>NUCLEOTIDE SEQUENCE [LARGE SCALE GENOMIC DNA]</scope>
    <source>
        <strain evidence="3">JS</strain>
    </source>
</reference>
<keyword evidence="1" id="KW-0812">Transmembrane</keyword>
<dbReference type="HOGENOM" id="CLU_1487059_0_0_3"/>
<protein>
    <submittedName>
        <fullName evidence="2">Uncharacterized protein</fullName>
    </submittedName>
</protein>
<keyword evidence="1" id="KW-1133">Transmembrane helix</keyword>
<dbReference type="Proteomes" id="UP000017396">
    <property type="component" value="Chromosome"/>
</dbReference>
<feature type="transmembrane region" description="Helical" evidence="1">
    <location>
        <begin position="80"/>
        <end position="99"/>
    </location>
</feature>
<sequence>MELLGVSSIASFALALLGVLIAALVGVALGAYAGVLTRPLTRAANIPLAAGIGVGSGVVASLGAVFLVVVTVAARLFNLPVGWLAAGIAFGLVIALVTLDWAGAALAGGFVAVIAVTSFGGLFAFFSLGPLLRFIPPFILQYALVVLSSLVNLAILLLVGLVAALVVRLLNQYVLQESNSPTAPPS</sequence>
<feature type="transmembrane region" description="Helical" evidence="1">
    <location>
        <begin position="106"/>
        <end position="127"/>
    </location>
</feature>
<feature type="transmembrane region" description="Helical" evidence="1">
    <location>
        <begin position="48"/>
        <end position="74"/>
    </location>
</feature>
<dbReference type="RefSeq" id="WP_023172954.1">
    <property type="nucleotide sequence ID" value="NC_022600.1"/>
</dbReference>
<accession>U5QJL9</accession>
<proteinExistence type="predicted"/>
<evidence type="ECO:0000313" key="2">
    <source>
        <dbReference type="EMBL" id="AGY57840.1"/>
    </source>
</evidence>
<name>U5QJL9_GLOK1</name>
<dbReference type="STRING" id="1183438.GKIL_1594"/>